<dbReference type="InterPro" id="IPR036291">
    <property type="entry name" value="NAD(P)-bd_dom_sf"/>
</dbReference>
<comment type="similarity">
    <text evidence="4">Belongs to the zinc-containing alcohol dehydrogenase family.</text>
</comment>
<dbReference type="EMBL" id="FQVI01000005">
    <property type="protein sequence ID" value="SHE75817.1"/>
    <property type="molecule type" value="Genomic_DNA"/>
</dbReference>
<evidence type="ECO:0000256" key="1">
    <source>
        <dbReference type="ARBA" id="ARBA00022723"/>
    </source>
</evidence>
<dbReference type="GO" id="GO:0016491">
    <property type="term" value="F:oxidoreductase activity"/>
    <property type="evidence" value="ECO:0007669"/>
    <property type="project" value="UniProtKB-KW"/>
</dbReference>
<dbReference type="PROSITE" id="PS00059">
    <property type="entry name" value="ADH_ZINC"/>
    <property type="match status" value="1"/>
</dbReference>
<feature type="domain" description="Enoyl reductase (ER)" evidence="6">
    <location>
        <begin position="10"/>
        <end position="339"/>
    </location>
</feature>
<protein>
    <submittedName>
        <fullName evidence="7">L-iditol 2-dehydrogenase</fullName>
    </submittedName>
</protein>
<dbReference type="AlphaFoldDB" id="A0A1M4W3P3"/>
<keyword evidence="8" id="KW-1185">Reference proteome</keyword>
<dbReference type="Pfam" id="PF08240">
    <property type="entry name" value="ADH_N"/>
    <property type="match status" value="1"/>
</dbReference>
<keyword evidence="1 4" id="KW-0479">Metal-binding</keyword>
<keyword evidence="3" id="KW-0560">Oxidoreductase</keyword>
<dbReference type="PANTHER" id="PTHR43401:SF2">
    <property type="entry name" value="L-THREONINE 3-DEHYDROGENASE"/>
    <property type="match status" value="1"/>
</dbReference>
<dbReference type="InterPro" id="IPR013149">
    <property type="entry name" value="ADH-like_C"/>
</dbReference>
<evidence type="ECO:0000313" key="7">
    <source>
        <dbReference type="EMBL" id="SHE75817.1"/>
    </source>
</evidence>
<dbReference type="GO" id="GO:0008270">
    <property type="term" value="F:zinc ion binding"/>
    <property type="evidence" value="ECO:0007669"/>
    <property type="project" value="InterPro"/>
</dbReference>
<keyword evidence="5" id="KW-0472">Membrane</keyword>
<dbReference type="SUPFAM" id="SSF50129">
    <property type="entry name" value="GroES-like"/>
    <property type="match status" value="1"/>
</dbReference>
<dbReference type="PANTHER" id="PTHR43401">
    <property type="entry name" value="L-THREONINE 3-DEHYDROGENASE"/>
    <property type="match status" value="1"/>
</dbReference>
<dbReference type="Pfam" id="PF00107">
    <property type="entry name" value="ADH_zinc_N"/>
    <property type="match status" value="1"/>
</dbReference>
<evidence type="ECO:0000256" key="3">
    <source>
        <dbReference type="ARBA" id="ARBA00023002"/>
    </source>
</evidence>
<feature type="transmembrane region" description="Helical" evidence="5">
    <location>
        <begin position="162"/>
        <end position="182"/>
    </location>
</feature>
<dbReference type="SMART" id="SM00829">
    <property type="entry name" value="PKS_ER"/>
    <property type="match status" value="1"/>
</dbReference>
<evidence type="ECO:0000256" key="5">
    <source>
        <dbReference type="SAM" id="Phobius"/>
    </source>
</evidence>
<evidence type="ECO:0000313" key="8">
    <source>
        <dbReference type="Proteomes" id="UP000184245"/>
    </source>
</evidence>
<accession>A0A1M4W3P3</accession>
<dbReference type="InterPro" id="IPR020843">
    <property type="entry name" value="ER"/>
</dbReference>
<proteinExistence type="inferred from homology"/>
<dbReference type="STRING" id="1122155.SAMN02745158_01476"/>
<gene>
    <name evidence="7" type="ORF">SAMN02745158_01476</name>
</gene>
<dbReference type="SUPFAM" id="SSF51735">
    <property type="entry name" value="NAD(P)-binding Rossmann-fold domains"/>
    <property type="match status" value="1"/>
</dbReference>
<keyword evidence="5" id="KW-1133">Transmembrane helix</keyword>
<dbReference type="RefSeq" id="WP_072850437.1">
    <property type="nucleotide sequence ID" value="NZ_FQVI01000005.1"/>
</dbReference>
<organism evidence="7 8">
    <name type="scientific">Lactonifactor longoviformis DSM 17459</name>
    <dbReference type="NCBI Taxonomy" id="1122155"/>
    <lineage>
        <taxon>Bacteria</taxon>
        <taxon>Bacillati</taxon>
        <taxon>Bacillota</taxon>
        <taxon>Clostridia</taxon>
        <taxon>Eubacteriales</taxon>
        <taxon>Clostridiaceae</taxon>
        <taxon>Lactonifactor</taxon>
    </lineage>
</organism>
<dbReference type="InterPro" id="IPR011032">
    <property type="entry name" value="GroES-like_sf"/>
</dbReference>
<dbReference type="OrthoDB" id="9769198at2"/>
<keyword evidence="2 4" id="KW-0862">Zinc</keyword>
<dbReference type="InterPro" id="IPR013154">
    <property type="entry name" value="ADH-like_N"/>
</dbReference>
<keyword evidence="5" id="KW-0812">Transmembrane</keyword>
<dbReference type="InterPro" id="IPR050129">
    <property type="entry name" value="Zn_alcohol_dh"/>
</dbReference>
<sequence>MRAGFIEKPGAAYFKEVEEPQIVNDTDVKIQVKAAGICGSEVHAFHGRHPFRIPPVVSGHEFAGIIAEVGKGVTKYKPGDRVTAEPQYGCGECPACRAGRYNICRDKKVLGSNGWSGSFGEFVVVPEKTIVPLKKEVSFEQGALIEPIAVGMHAVRQNRISISDTVLIIGAGTIGLGILLSVKACNPRCMIMTDVVDFNLEAAGKMGCTHTINSTKENLEEKIMEITEGKGVDITFLAFGNGPVVEQAAKLTKRGGVISEIALMQNSERAPYELIQSKEISLIGSNMYTYEDYMVVVDCMAKGFIDTSQFITQRYPIEKMQEAMDMADKRPEPVIKVMLEF</sequence>
<evidence type="ECO:0000256" key="2">
    <source>
        <dbReference type="ARBA" id="ARBA00022833"/>
    </source>
</evidence>
<evidence type="ECO:0000256" key="4">
    <source>
        <dbReference type="RuleBase" id="RU361277"/>
    </source>
</evidence>
<name>A0A1M4W3P3_9CLOT</name>
<dbReference type="Gene3D" id="3.90.180.10">
    <property type="entry name" value="Medium-chain alcohol dehydrogenases, catalytic domain"/>
    <property type="match status" value="1"/>
</dbReference>
<comment type="cofactor">
    <cofactor evidence="4">
        <name>Zn(2+)</name>
        <dbReference type="ChEBI" id="CHEBI:29105"/>
    </cofactor>
</comment>
<dbReference type="InterPro" id="IPR002328">
    <property type="entry name" value="ADH_Zn_CS"/>
</dbReference>
<dbReference type="Proteomes" id="UP000184245">
    <property type="component" value="Unassembled WGS sequence"/>
</dbReference>
<dbReference type="Gene3D" id="3.40.50.720">
    <property type="entry name" value="NAD(P)-binding Rossmann-like Domain"/>
    <property type="match status" value="1"/>
</dbReference>
<reference evidence="7 8" key="1">
    <citation type="submission" date="2016-11" db="EMBL/GenBank/DDBJ databases">
        <authorList>
            <person name="Jaros S."/>
            <person name="Januszkiewicz K."/>
            <person name="Wedrychowicz H."/>
        </authorList>
    </citation>
    <scope>NUCLEOTIDE SEQUENCE [LARGE SCALE GENOMIC DNA]</scope>
    <source>
        <strain evidence="7 8">DSM 17459</strain>
    </source>
</reference>
<evidence type="ECO:0000259" key="6">
    <source>
        <dbReference type="SMART" id="SM00829"/>
    </source>
</evidence>